<keyword evidence="6" id="KW-0378">Hydrolase</keyword>
<keyword evidence="6" id="KW-0255">Endonuclease</keyword>
<evidence type="ECO:0000256" key="3">
    <source>
        <dbReference type="ARBA" id="ARBA00023125"/>
    </source>
</evidence>
<keyword evidence="2" id="KW-0680">Restriction system</keyword>
<dbReference type="InterPro" id="IPR000055">
    <property type="entry name" value="Restrct_endonuc_typeI_TRD"/>
</dbReference>
<reference evidence="6 7" key="1">
    <citation type="journal article" date="2017" name="Int. J. Syst. Evol. Microbiol.">
        <title>Mycoplasma tullyi sp. nov., isolated from penguins of the genus Spheniscus.</title>
        <authorList>
            <person name="Yavari C.A."/>
            <person name="Ramirez A.S."/>
            <person name="Nicholas R.A.J."/>
            <person name="Radford A.D."/>
            <person name="Darby A.C."/>
            <person name="Bradbury J.M."/>
        </authorList>
    </citation>
    <scope>NUCLEOTIDE SEQUENCE [LARGE SCALE GENOMIC DNA]</scope>
    <source>
        <strain evidence="6 7">56A97T</strain>
    </source>
</reference>
<dbReference type="PANTHER" id="PTHR43140">
    <property type="entry name" value="TYPE-1 RESTRICTION ENZYME ECOKI SPECIFICITY PROTEIN"/>
    <property type="match status" value="1"/>
</dbReference>
<comment type="subunit">
    <text evidence="4">The methyltransferase is composed of M and S polypeptides.</text>
</comment>
<dbReference type="SUPFAM" id="SSF116734">
    <property type="entry name" value="DNA methylase specificity domain"/>
    <property type="match status" value="2"/>
</dbReference>
<keyword evidence="3" id="KW-0238">DNA-binding</keyword>
<evidence type="ECO:0000259" key="5">
    <source>
        <dbReference type="Pfam" id="PF01420"/>
    </source>
</evidence>
<dbReference type="InterPro" id="IPR044946">
    <property type="entry name" value="Restrct_endonuc_typeI_TRD_sf"/>
</dbReference>
<dbReference type="Proteomes" id="UP000514704">
    <property type="component" value="Chromosome"/>
</dbReference>
<dbReference type="GO" id="GO:0009307">
    <property type="term" value="P:DNA restriction-modification system"/>
    <property type="evidence" value="ECO:0007669"/>
    <property type="project" value="UniProtKB-KW"/>
</dbReference>
<evidence type="ECO:0000256" key="1">
    <source>
        <dbReference type="ARBA" id="ARBA00010923"/>
    </source>
</evidence>
<evidence type="ECO:0000256" key="4">
    <source>
        <dbReference type="ARBA" id="ARBA00038652"/>
    </source>
</evidence>
<keyword evidence="6" id="KW-0540">Nuclease</keyword>
<dbReference type="GO" id="GO:0003677">
    <property type="term" value="F:DNA binding"/>
    <property type="evidence" value="ECO:0007669"/>
    <property type="project" value="UniProtKB-KW"/>
</dbReference>
<evidence type="ECO:0000256" key="2">
    <source>
        <dbReference type="ARBA" id="ARBA00022747"/>
    </source>
</evidence>
<evidence type="ECO:0000313" key="7">
    <source>
        <dbReference type="Proteomes" id="UP000514704"/>
    </source>
</evidence>
<proteinExistence type="inferred from homology"/>
<dbReference type="Pfam" id="PF01420">
    <property type="entry name" value="Methylase_S"/>
    <property type="match status" value="2"/>
</dbReference>
<dbReference type="CDD" id="cd17291">
    <property type="entry name" value="RMtype1_S_MgeORF438P-TRD-CR_like"/>
    <property type="match status" value="2"/>
</dbReference>
<dbReference type="RefSeq" id="WP_182079081.1">
    <property type="nucleotide sequence ID" value="NZ_CP059674.1"/>
</dbReference>
<feature type="domain" description="Type I restriction modification DNA specificity" evidence="5">
    <location>
        <begin position="50"/>
        <end position="188"/>
    </location>
</feature>
<dbReference type="KEGG" id="mtuy:H3143_01635"/>
<dbReference type="GO" id="GO:0004519">
    <property type="term" value="F:endonuclease activity"/>
    <property type="evidence" value="ECO:0007669"/>
    <property type="project" value="UniProtKB-KW"/>
</dbReference>
<comment type="similarity">
    <text evidence="1">Belongs to the type-I restriction system S methylase family.</text>
</comment>
<keyword evidence="7" id="KW-1185">Reference proteome</keyword>
<dbReference type="REBASE" id="436099">
    <property type="entry name" value="S.Mte97TORF1635P"/>
</dbReference>
<name>A0A7D7U8B1_9MOLU</name>
<sequence>MNKIQKLINELCPNGVELKRIEEVVVWNKKFKDANNTFKPVKIPDILSKVAKEIATNDGDIKILTTGLKDLYTIREGNENYIYNGEVITIPTGGSANIKYHNGDFINCGNIIGISQDKKVLNTKYLYYFLIENQELIESFYRGSAIKHPSMSDILSIEIPIPPLKIQDEIVRVLDSFSELTAELTAELNLRSSQYIYYRDKLLNFDNNNQEIKIKRLDEISNILVGKDKPEDFSTEQSKTHNYPVISNGKGQNAILGYSSTFAVNSECITISARGTIGYCEYRNYPFTPVIRLLTLLPNDNVDTKFLYHYLSRYFSEKTYDVGGIQQLTKVDIQDIKIHCPCLSIQSKISNFLDNFEQICTDLNIGLPKEAELRNKQYEYYRDQIFNYLNTGKVEDSREREI</sequence>
<dbReference type="Gene3D" id="3.90.220.20">
    <property type="entry name" value="DNA methylase specificity domains"/>
    <property type="match status" value="2"/>
</dbReference>
<dbReference type="AlphaFoldDB" id="A0A7D7U8B1"/>
<dbReference type="EMBL" id="CP059674">
    <property type="protein sequence ID" value="QMT98808.1"/>
    <property type="molecule type" value="Genomic_DNA"/>
</dbReference>
<accession>A0A7D7U8B1</accession>
<feature type="domain" description="Type I restriction modification DNA specificity" evidence="5">
    <location>
        <begin position="210"/>
        <end position="372"/>
    </location>
</feature>
<dbReference type="PANTHER" id="PTHR43140:SF1">
    <property type="entry name" value="TYPE I RESTRICTION ENZYME ECOKI SPECIFICITY SUBUNIT"/>
    <property type="match status" value="1"/>
</dbReference>
<gene>
    <name evidence="6" type="ORF">H3143_01635</name>
</gene>
<dbReference type="InterPro" id="IPR051212">
    <property type="entry name" value="Type-I_RE_S_subunit"/>
</dbReference>
<organism evidence="6 7">
    <name type="scientific">Mycoplasma tullyi</name>
    <dbReference type="NCBI Taxonomy" id="1612150"/>
    <lineage>
        <taxon>Bacteria</taxon>
        <taxon>Bacillati</taxon>
        <taxon>Mycoplasmatota</taxon>
        <taxon>Mollicutes</taxon>
        <taxon>Mycoplasmataceae</taxon>
        <taxon>Mycoplasma</taxon>
    </lineage>
</organism>
<evidence type="ECO:0000313" key="6">
    <source>
        <dbReference type="EMBL" id="QMT98808.1"/>
    </source>
</evidence>
<protein>
    <submittedName>
        <fullName evidence="6">Restriction endonuclease subunit S</fullName>
    </submittedName>
</protein>